<accession>A0A2P2IYZ0</accession>
<protein>
    <submittedName>
        <fullName evidence="1">Uncharacterized protein</fullName>
    </submittedName>
</protein>
<sequence>MRRTGNVKAYSLNLCITIGVRSSASLSRNVSPVQAARPKM</sequence>
<organism evidence="1">
    <name type="scientific">Rhizophora mucronata</name>
    <name type="common">Asiatic mangrove</name>
    <dbReference type="NCBI Taxonomy" id="61149"/>
    <lineage>
        <taxon>Eukaryota</taxon>
        <taxon>Viridiplantae</taxon>
        <taxon>Streptophyta</taxon>
        <taxon>Embryophyta</taxon>
        <taxon>Tracheophyta</taxon>
        <taxon>Spermatophyta</taxon>
        <taxon>Magnoliopsida</taxon>
        <taxon>eudicotyledons</taxon>
        <taxon>Gunneridae</taxon>
        <taxon>Pentapetalae</taxon>
        <taxon>rosids</taxon>
        <taxon>fabids</taxon>
        <taxon>Malpighiales</taxon>
        <taxon>Rhizophoraceae</taxon>
        <taxon>Rhizophora</taxon>
    </lineage>
</organism>
<proteinExistence type="predicted"/>
<dbReference type="EMBL" id="GGEC01005960">
    <property type="protein sequence ID" value="MBW86443.1"/>
    <property type="molecule type" value="Transcribed_RNA"/>
</dbReference>
<reference evidence="1" key="1">
    <citation type="submission" date="2018-02" db="EMBL/GenBank/DDBJ databases">
        <title>Rhizophora mucronata_Transcriptome.</title>
        <authorList>
            <person name="Meera S.P."/>
            <person name="Sreeshan A."/>
            <person name="Augustine A."/>
        </authorList>
    </citation>
    <scope>NUCLEOTIDE SEQUENCE</scope>
    <source>
        <tissue evidence="1">Leaf</tissue>
    </source>
</reference>
<dbReference type="AlphaFoldDB" id="A0A2P2IYZ0"/>
<name>A0A2P2IYZ0_RHIMU</name>
<evidence type="ECO:0000313" key="1">
    <source>
        <dbReference type="EMBL" id="MBW86443.1"/>
    </source>
</evidence>